<accession>A0ABM7NT78</accession>
<protein>
    <submittedName>
        <fullName evidence="1">Uncharacterized protein</fullName>
    </submittedName>
</protein>
<proteinExistence type="predicted"/>
<dbReference type="RefSeq" id="YP_010841988.1">
    <property type="nucleotide sequence ID" value="NC_079139.1"/>
</dbReference>
<evidence type="ECO:0000313" key="1">
    <source>
        <dbReference type="EMBL" id="BCS83380.1"/>
    </source>
</evidence>
<dbReference type="Proteomes" id="UP001321479">
    <property type="component" value="Segment"/>
</dbReference>
<name>A0ABM7NT78_9VIRU</name>
<evidence type="ECO:0000313" key="2">
    <source>
        <dbReference type="Proteomes" id="UP001321479"/>
    </source>
</evidence>
<keyword evidence="2" id="KW-1185">Reference proteome</keyword>
<reference evidence="1 2" key="1">
    <citation type="submission" date="2021-02" db="EMBL/GenBank/DDBJ databases">
        <title>Cotonvirus japonicus, which uses Golgi apparatus of host cells for its virion factory, phylogenetically links tailed tupanvirus and icosahedral mimivirus.</title>
        <authorList>
            <person name="Takahashi H."/>
            <person name="Fukaya S."/>
            <person name="Song C."/>
            <person name="Murata K."/>
            <person name="Takemura M."/>
        </authorList>
    </citation>
    <scope>NUCLEOTIDE SEQUENCE [LARGE SCALE GENOMIC DNA]</scope>
</reference>
<organism evidence="1 2">
    <name type="scientific">Cotonvirus japonicus</name>
    <dbReference type="NCBI Taxonomy" id="2811091"/>
    <lineage>
        <taxon>Viruses</taxon>
        <taxon>Varidnaviria</taxon>
        <taxon>Bamfordvirae</taxon>
        <taxon>Nucleocytoviricota</taxon>
        <taxon>Megaviricetes</taxon>
        <taxon>Imitervirales</taxon>
        <taxon>Mimiviridae</taxon>
        <taxon>Megamimivirinae</taxon>
        <taxon>Cotonvirus</taxon>
        <taxon>Cotonvirus japonicum</taxon>
    </lineage>
</organism>
<dbReference type="GeneID" id="80558585"/>
<sequence length="301" mass="35544">MDATIDDFLPEFLDNAFYQEDENIFGVLEHNINIKRDDNGDIKYYQCEIIIPKSCDFIEQIVVNLFDFDTNEMTNDFIHSSYIQDSCKKFKMNGVCNYEGTIDFPEINHDSPLMMVFVQYCQLLLCVNISAQLFEIANLVVKCNIISGSIDKFKLKNNIRKPLKWKDQFTIKHGLILPYYDENYEKDNLKNYDGDKYFESEKVVEKLIGNDTDNYNFPYKNLIFDIELKIIDNFYNETNNIDELIFVKNGNKYNINKLLKYNVMNPLKISRDFLIFGIKKIPDNCFLYIKYTKIQPVSNII</sequence>
<dbReference type="EMBL" id="AP024483">
    <property type="protein sequence ID" value="BCS83380.1"/>
    <property type="molecule type" value="Genomic_DNA"/>
</dbReference>